<organism evidence="12 13">
    <name type="scientific">Trichogramma kaykai</name>
    <dbReference type="NCBI Taxonomy" id="54128"/>
    <lineage>
        <taxon>Eukaryota</taxon>
        <taxon>Metazoa</taxon>
        <taxon>Ecdysozoa</taxon>
        <taxon>Arthropoda</taxon>
        <taxon>Hexapoda</taxon>
        <taxon>Insecta</taxon>
        <taxon>Pterygota</taxon>
        <taxon>Neoptera</taxon>
        <taxon>Endopterygota</taxon>
        <taxon>Hymenoptera</taxon>
        <taxon>Apocrita</taxon>
        <taxon>Proctotrupomorpha</taxon>
        <taxon>Chalcidoidea</taxon>
        <taxon>Trichogrammatidae</taxon>
        <taxon>Trichogramma</taxon>
    </lineage>
</organism>
<comment type="similarity">
    <text evidence="2">Belongs to the glycosyltransferase 31 family.</text>
</comment>
<keyword evidence="6" id="KW-0735">Signal-anchor</keyword>
<protein>
    <recommendedName>
        <fullName evidence="11">Fringe-like glycosyltransferase domain-containing protein</fullName>
    </recommendedName>
</protein>
<evidence type="ECO:0000256" key="2">
    <source>
        <dbReference type="ARBA" id="ARBA00008661"/>
    </source>
</evidence>
<feature type="domain" description="Fringe-like glycosyltransferase" evidence="11">
    <location>
        <begin position="231"/>
        <end position="450"/>
    </location>
</feature>
<name>A0ABD2WJL3_9HYME</name>
<feature type="domain" description="Fringe-like glycosyltransferase" evidence="11">
    <location>
        <begin position="87"/>
        <end position="206"/>
    </location>
</feature>
<dbReference type="GO" id="GO:0016020">
    <property type="term" value="C:membrane"/>
    <property type="evidence" value="ECO:0007669"/>
    <property type="project" value="UniProtKB-SubCell"/>
</dbReference>
<evidence type="ECO:0000256" key="3">
    <source>
        <dbReference type="ARBA" id="ARBA00022676"/>
    </source>
</evidence>
<dbReference type="PANTHER" id="PTHR10811">
    <property type="entry name" value="FRINGE-RELATED"/>
    <property type="match status" value="1"/>
</dbReference>
<keyword evidence="5" id="KW-0812">Transmembrane</keyword>
<keyword evidence="3" id="KW-0328">Glycosyltransferase</keyword>
<sequence length="462" mass="52959">MLFNKISPIFSILLFVSFVTALAPQDLLITILSQQEGYNAAQAKLLQSNIQSQSLHKEPPEIILSHKLDVYGSWTIVPLIPYLYEQNKSARWYIFCLENTAIDLNKLLNVLNKYDADIYKKMWIGNALYDKEPTITHHYAEHSKRFKYPNLGSGFAMSKHLFESLVNKAKNYISPNRDFNVDASYEFATFVLNESKGTRLTHVSEFCDVFSTNCATYPKPFHACDKIRLPQKIYVAVKTCAKYHVDRLKFIKKTWARHAENIGYFTNELDENLPNGYLTPDTEEGHCSKTFSILKQVAPILKEKKLDWLLITDDDTIISMARLLRMLTCYNPADLVAIGERYGFRSTQIHGYDYLTGGAGVVLSTQLVLEMIKPKVCDCPSSTTPDDMFLFGVCLAQLGIKVTHSPLFHQARPKDYATVYLATKEPISFHQYANIDPIQVYKEWFEDDDDFLPDYSIKHSEL</sequence>
<proteinExistence type="inferred from homology"/>
<keyword evidence="4" id="KW-0808">Transferase</keyword>
<evidence type="ECO:0000256" key="10">
    <source>
        <dbReference type="SAM" id="SignalP"/>
    </source>
</evidence>
<feature type="chain" id="PRO_5044778648" description="Fringe-like glycosyltransferase domain-containing protein" evidence="10">
    <location>
        <begin position="22"/>
        <end position="462"/>
    </location>
</feature>
<keyword evidence="8" id="KW-0472">Membrane</keyword>
<dbReference type="AlphaFoldDB" id="A0ABD2WJL3"/>
<evidence type="ECO:0000256" key="7">
    <source>
        <dbReference type="ARBA" id="ARBA00022989"/>
    </source>
</evidence>
<evidence type="ECO:0000256" key="1">
    <source>
        <dbReference type="ARBA" id="ARBA00004606"/>
    </source>
</evidence>
<keyword evidence="13" id="KW-1185">Reference proteome</keyword>
<evidence type="ECO:0000256" key="5">
    <source>
        <dbReference type="ARBA" id="ARBA00022692"/>
    </source>
</evidence>
<comment type="caution">
    <text evidence="12">The sequence shown here is derived from an EMBL/GenBank/DDBJ whole genome shotgun (WGS) entry which is preliminary data.</text>
</comment>
<evidence type="ECO:0000313" key="12">
    <source>
        <dbReference type="EMBL" id="KAL3392939.1"/>
    </source>
</evidence>
<dbReference type="GO" id="GO:0012505">
    <property type="term" value="C:endomembrane system"/>
    <property type="evidence" value="ECO:0007669"/>
    <property type="project" value="UniProtKB-SubCell"/>
</dbReference>
<dbReference type="GO" id="GO:0016757">
    <property type="term" value="F:glycosyltransferase activity"/>
    <property type="evidence" value="ECO:0007669"/>
    <property type="project" value="UniProtKB-KW"/>
</dbReference>
<dbReference type="Gene3D" id="3.90.550.50">
    <property type="match status" value="2"/>
</dbReference>
<dbReference type="InterPro" id="IPR003378">
    <property type="entry name" value="Fringe-like_glycosylTrfase"/>
</dbReference>
<dbReference type="Pfam" id="PF02434">
    <property type="entry name" value="Fringe"/>
    <property type="match status" value="2"/>
</dbReference>
<reference evidence="12 13" key="1">
    <citation type="journal article" date="2024" name="bioRxiv">
        <title>A reference genome for Trichogramma kaykai: A tiny desert-dwelling parasitoid wasp with competing sex-ratio distorters.</title>
        <authorList>
            <person name="Culotta J."/>
            <person name="Lindsey A.R."/>
        </authorList>
    </citation>
    <scope>NUCLEOTIDE SEQUENCE [LARGE SCALE GENOMIC DNA]</scope>
    <source>
        <strain evidence="12 13">KSX58</strain>
    </source>
</reference>
<comment type="subcellular location">
    <subcellularLocation>
        <location evidence="9">Endomembrane system</location>
        <topology evidence="9">Single-pass membrane protein</topology>
    </subcellularLocation>
    <subcellularLocation>
        <location evidence="1">Membrane</location>
        <topology evidence="1">Single-pass type II membrane protein</topology>
    </subcellularLocation>
</comment>
<evidence type="ECO:0000256" key="8">
    <source>
        <dbReference type="ARBA" id="ARBA00023136"/>
    </source>
</evidence>
<evidence type="ECO:0000256" key="6">
    <source>
        <dbReference type="ARBA" id="ARBA00022968"/>
    </source>
</evidence>
<evidence type="ECO:0000313" key="13">
    <source>
        <dbReference type="Proteomes" id="UP001627154"/>
    </source>
</evidence>
<evidence type="ECO:0000256" key="4">
    <source>
        <dbReference type="ARBA" id="ARBA00022679"/>
    </source>
</evidence>
<keyword evidence="10" id="KW-0732">Signal</keyword>
<dbReference type="EMBL" id="JBJJXI010000101">
    <property type="protein sequence ID" value="KAL3392939.1"/>
    <property type="molecule type" value="Genomic_DNA"/>
</dbReference>
<feature type="signal peptide" evidence="10">
    <location>
        <begin position="1"/>
        <end position="21"/>
    </location>
</feature>
<gene>
    <name evidence="12" type="ORF">TKK_012636</name>
</gene>
<accession>A0ABD2WJL3</accession>
<evidence type="ECO:0000259" key="11">
    <source>
        <dbReference type="Pfam" id="PF02434"/>
    </source>
</evidence>
<keyword evidence="7" id="KW-1133">Transmembrane helix</keyword>
<evidence type="ECO:0000256" key="9">
    <source>
        <dbReference type="ARBA" id="ARBA00037847"/>
    </source>
</evidence>
<dbReference type="Proteomes" id="UP001627154">
    <property type="component" value="Unassembled WGS sequence"/>
</dbReference>